<organism evidence="2 3">
    <name type="scientific">Hazenella coriacea</name>
    <dbReference type="NCBI Taxonomy" id="1179467"/>
    <lineage>
        <taxon>Bacteria</taxon>
        <taxon>Bacillati</taxon>
        <taxon>Bacillota</taxon>
        <taxon>Bacilli</taxon>
        <taxon>Bacillales</taxon>
        <taxon>Thermoactinomycetaceae</taxon>
        <taxon>Hazenella</taxon>
    </lineage>
</organism>
<dbReference type="EMBL" id="SMAG01000009">
    <property type="protein sequence ID" value="TCS93134.1"/>
    <property type="molecule type" value="Genomic_DNA"/>
</dbReference>
<sequence length="185" mass="20996">MIRPATKEDYKIAVRLIYETIGSIGRTLAGTESDEETITVLESFFRQPGNRLSYENVIVKEIDGDVAGILVCYHGSQSEELDQPFVEHLQAKTQKQDITIAREAQTDEFYLDTLCVDKKYRGRGLATELISAFEQKAKQQTHDKLSLLVERDNLPAYHLYKKIGFQEDGTVQVGTIPFAHMIKLI</sequence>
<dbReference type="InterPro" id="IPR052829">
    <property type="entry name" value="N-acetyltransferase_domain"/>
</dbReference>
<accession>A0A4R3L4S3</accession>
<dbReference type="SUPFAM" id="SSF55729">
    <property type="entry name" value="Acyl-CoA N-acyltransferases (Nat)"/>
    <property type="match status" value="1"/>
</dbReference>
<name>A0A4R3L4S3_9BACL</name>
<dbReference type="PANTHER" id="PTHR43259">
    <property type="entry name" value="SPT10P"/>
    <property type="match status" value="1"/>
</dbReference>
<dbReference type="InterPro" id="IPR000182">
    <property type="entry name" value="GNAT_dom"/>
</dbReference>
<protein>
    <submittedName>
        <fullName evidence="2">Acetyltransferase (GNAT) family protein</fullName>
    </submittedName>
</protein>
<dbReference type="PANTHER" id="PTHR43259:SF1">
    <property type="entry name" value="N-ACETYLTRANSFERASE DOMAIN-CONTAINING PROTEIN"/>
    <property type="match status" value="1"/>
</dbReference>
<dbReference type="Proteomes" id="UP000294937">
    <property type="component" value="Unassembled WGS sequence"/>
</dbReference>
<dbReference type="GO" id="GO:0016747">
    <property type="term" value="F:acyltransferase activity, transferring groups other than amino-acyl groups"/>
    <property type="evidence" value="ECO:0007669"/>
    <property type="project" value="InterPro"/>
</dbReference>
<dbReference type="AlphaFoldDB" id="A0A4R3L4S3"/>
<evidence type="ECO:0000313" key="3">
    <source>
        <dbReference type="Proteomes" id="UP000294937"/>
    </source>
</evidence>
<dbReference type="Pfam" id="PF00583">
    <property type="entry name" value="Acetyltransf_1"/>
    <property type="match status" value="1"/>
</dbReference>
<comment type="caution">
    <text evidence="2">The sequence shown here is derived from an EMBL/GenBank/DDBJ whole genome shotgun (WGS) entry which is preliminary data.</text>
</comment>
<dbReference type="CDD" id="cd04301">
    <property type="entry name" value="NAT_SF"/>
    <property type="match status" value="1"/>
</dbReference>
<proteinExistence type="predicted"/>
<evidence type="ECO:0000313" key="2">
    <source>
        <dbReference type="EMBL" id="TCS93134.1"/>
    </source>
</evidence>
<dbReference type="RefSeq" id="WP_131926266.1">
    <property type="nucleotide sequence ID" value="NZ_SMAG01000009.1"/>
</dbReference>
<reference evidence="2 3" key="1">
    <citation type="submission" date="2019-03" db="EMBL/GenBank/DDBJ databases">
        <title>Genomic Encyclopedia of Type Strains, Phase IV (KMG-IV): sequencing the most valuable type-strain genomes for metagenomic binning, comparative biology and taxonomic classification.</title>
        <authorList>
            <person name="Goeker M."/>
        </authorList>
    </citation>
    <scope>NUCLEOTIDE SEQUENCE [LARGE SCALE GENOMIC DNA]</scope>
    <source>
        <strain evidence="2 3">DSM 45707</strain>
    </source>
</reference>
<dbReference type="InterPro" id="IPR016181">
    <property type="entry name" value="Acyl_CoA_acyltransferase"/>
</dbReference>
<evidence type="ECO:0000259" key="1">
    <source>
        <dbReference type="PROSITE" id="PS51186"/>
    </source>
</evidence>
<gene>
    <name evidence="2" type="ORF">EDD58_10976</name>
</gene>
<dbReference type="Gene3D" id="3.40.630.30">
    <property type="match status" value="1"/>
</dbReference>
<keyword evidence="2" id="KW-0808">Transferase</keyword>
<dbReference type="PROSITE" id="PS51186">
    <property type="entry name" value="GNAT"/>
    <property type="match status" value="1"/>
</dbReference>
<feature type="domain" description="N-acetyltransferase" evidence="1">
    <location>
        <begin position="1"/>
        <end position="185"/>
    </location>
</feature>
<dbReference type="OrthoDB" id="5319888at2"/>
<keyword evidence="3" id="KW-1185">Reference proteome</keyword>